<dbReference type="EMBL" id="LR215039">
    <property type="protein sequence ID" value="VEU75923.1"/>
    <property type="molecule type" value="Genomic_DNA"/>
</dbReference>
<dbReference type="AlphaFoldDB" id="A0A449B5P2"/>
<accession>A0A449B5P2</accession>
<dbReference type="RefSeq" id="WP_036434149.1">
    <property type="nucleotide sequence ID" value="NZ_LR215039.1"/>
</dbReference>
<dbReference type="InterPro" id="IPR027417">
    <property type="entry name" value="P-loop_NTPase"/>
</dbReference>
<dbReference type="KEGG" id="mcou:NCTC10179_00079"/>
<evidence type="ECO:0000313" key="1">
    <source>
        <dbReference type="EMBL" id="VEU75923.1"/>
    </source>
</evidence>
<dbReference type="OrthoDB" id="398240at2"/>
<reference evidence="1 2" key="1">
    <citation type="submission" date="2019-01" db="EMBL/GenBank/DDBJ databases">
        <authorList>
            <consortium name="Pathogen Informatics"/>
        </authorList>
    </citation>
    <scope>NUCLEOTIDE SEQUENCE [LARGE SCALE GENOMIC DNA]</scope>
    <source>
        <strain evidence="1 2">NCTC10179</strain>
    </source>
</reference>
<keyword evidence="2" id="KW-1185">Reference proteome</keyword>
<dbReference type="Proteomes" id="UP000289497">
    <property type="component" value="Chromosome"/>
</dbReference>
<gene>
    <name evidence="1" type="ORF">NCTC10179_00079</name>
</gene>
<evidence type="ECO:0000313" key="2">
    <source>
        <dbReference type="Proteomes" id="UP000289497"/>
    </source>
</evidence>
<name>A0A449B5P2_9BACT</name>
<dbReference type="Gene3D" id="3.40.50.300">
    <property type="entry name" value="P-loop containing nucleotide triphosphate hydrolases"/>
    <property type="match status" value="1"/>
</dbReference>
<proteinExistence type="predicted"/>
<protein>
    <submittedName>
        <fullName evidence="1">Primosomal protein DnaI</fullName>
    </submittedName>
</protein>
<organism evidence="1 2">
    <name type="scientific">Mycoplasmopsis columboralis</name>
    <dbReference type="NCBI Taxonomy" id="171282"/>
    <lineage>
        <taxon>Bacteria</taxon>
        <taxon>Bacillati</taxon>
        <taxon>Mycoplasmatota</taxon>
        <taxon>Mycoplasmoidales</taxon>
        <taxon>Metamycoplasmataceae</taxon>
        <taxon>Mycoplasmopsis</taxon>
    </lineage>
</organism>
<sequence>MSNNSNLNKEKLIAMAKDDSFLADIINQLHLSDEEIFYKFIDLMDMKLRELSPEEYMDKVEIVRNADGSLQTKRYFANNEKNRQYLLYNNLILKELGNVKYKKTFSDINFNEEEYFDLYEYQNELKQALTSEDKYSKLKGFFVHSNNNVAREKLLSSIANEMALSNKKTAYINVSYLMDEIKLSFDKTKNKDSGFLIGELINCDVLLLDNIGYEKIPQWFFKILLKLLDFRIKNNKLTFFGSETPLSELNTILEHKDSKDKFVQKQINRLITYVKNSIECEVWVG</sequence>
<dbReference type="SUPFAM" id="SSF52540">
    <property type="entry name" value="P-loop containing nucleoside triphosphate hydrolases"/>
    <property type="match status" value="1"/>
</dbReference>